<reference evidence="1" key="1">
    <citation type="submission" date="2014-09" db="EMBL/GenBank/DDBJ databases">
        <authorList>
            <person name="Magalhaes I.L.F."/>
            <person name="Oliveira U."/>
            <person name="Santos F.R."/>
            <person name="Vidigal T.H.D.A."/>
            <person name="Brescovit A.D."/>
            <person name="Santos A.J."/>
        </authorList>
    </citation>
    <scope>NUCLEOTIDE SEQUENCE</scope>
    <source>
        <tissue evidence="1">Shoot tissue taken approximately 20 cm above the soil surface</tissue>
    </source>
</reference>
<reference evidence="1" key="2">
    <citation type="journal article" date="2015" name="Data Brief">
        <title>Shoot transcriptome of the giant reed, Arundo donax.</title>
        <authorList>
            <person name="Barrero R.A."/>
            <person name="Guerrero F.D."/>
            <person name="Moolhuijzen P."/>
            <person name="Goolsby J.A."/>
            <person name="Tidwell J."/>
            <person name="Bellgard S.E."/>
            <person name="Bellgard M.I."/>
        </authorList>
    </citation>
    <scope>NUCLEOTIDE SEQUENCE</scope>
    <source>
        <tissue evidence="1">Shoot tissue taken approximately 20 cm above the soil surface</tissue>
    </source>
</reference>
<dbReference type="EMBL" id="GBRH01170989">
    <property type="protein sequence ID" value="JAE26907.1"/>
    <property type="molecule type" value="Transcribed_RNA"/>
</dbReference>
<organism evidence="1">
    <name type="scientific">Arundo donax</name>
    <name type="common">Giant reed</name>
    <name type="synonym">Donax arundinaceus</name>
    <dbReference type="NCBI Taxonomy" id="35708"/>
    <lineage>
        <taxon>Eukaryota</taxon>
        <taxon>Viridiplantae</taxon>
        <taxon>Streptophyta</taxon>
        <taxon>Embryophyta</taxon>
        <taxon>Tracheophyta</taxon>
        <taxon>Spermatophyta</taxon>
        <taxon>Magnoliopsida</taxon>
        <taxon>Liliopsida</taxon>
        <taxon>Poales</taxon>
        <taxon>Poaceae</taxon>
        <taxon>PACMAD clade</taxon>
        <taxon>Arundinoideae</taxon>
        <taxon>Arundineae</taxon>
        <taxon>Arundo</taxon>
    </lineage>
</organism>
<accession>A0A0A9GR16</accession>
<name>A0A0A9GR16_ARUDO</name>
<protein>
    <submittedName>
        <fullName evidence="1">Uncharacterized protein</fullName>
    </submittedName>
</protein>
<proteinExistence type="predicted"/>
<sequence>MSYHHLCLTKFKCTRIRC</sequence>
<dbReference type="AlphaFoldDB" id="A0A0A9GR16"/>
<evidence type="ECO:0000313" key="1">
    <source>
        <dbReference type="EMBL" id="JAE26907.1"/>
    </source>
</evidence>